<gene>
    <name evidence="1" type="ORF">NMW_0102</name>
</gene>
<dbReference type="AlphaFoldDB" id="C6SGN6"/>
<dbReference type="EMBL" id="AM889138">
    <property type="protein sequence ID" value="CBA04150.1"/>
    <property type="molecule type" value="Genomic_DNA"/>
</dbReference>
<evidence type="ECO:0000313" key="1">
    <source>
        <dbReference type="EMBL" id="CBA04150.1"/>
    </source>
</evidence>
<name>C6SGN6_NEIME</name>
<sequence>MFFNKKQMPSELVKVRTAFSYGCAFYSTFTMLSHR</sequence>
<organism evidence="1">
    <name type="scientific">Neisseria meningitidis alpha275</name>
    <dbReference type="NCBI Taxonomy" id="295996"/>
    <lineage>
        <taxon>Bacteria</taxon>
        <taxon>Pseudomonadati</taxon>
        <taxon>Pseudomonadota</taxon>
        <taxon>Betaproteobacteria</taxon>
        <taxon>Neisseriales</taxon>
        <taxon>Neisseriaceae</taxon>
        <taxon>Neisseria</taxon>
    </lineage>
</organism>
<proteinExistence type="predicted"/>
<accession>C6SGN6</accession>
<protein>
    <submittedName>
        <fullName evidence="1">Uncharacterized protein</fullName>
    </submittedName>
</protein>
<reference evidence="1" key="1">
    <citation type="journal article" date="2008" name="Proc. Natl. Acad. Sci. U.S.A.">
        <title>Whole-genome comparison of disease and carriage strains provides insights into virulence evolution in Neisseria meningitidis.</title>
        <authorList>
            <person name="Schoen C."/>
            <person name="Blom J."/>
            <person name="Claus H."/>
            <person name="Schramm-Glueck A."/>
            <person name="Brandt P."/>
            <person name="Mueller T."/>
            <person name="Goesmann A."/>
            <person name="Joseph B."/>
            <person name="Konietzny S."/>
            <person name="Kurzai O."/>
            <person name="Schmitt C."/>
            <person name="Friedrich T."/>
            <person name="Linke B."/>
            <person name="Vogel U."/>
            <person name="Frosch M."/>
        </authorList>
    </citation>
    <scope>NUCLEOTIDE SEQUENCE</scope>
    <source>
        <strain evidence="1">Alpha275</strain>
    </source>
</reference>